<proteinExistence type="predicted"/>
<keyword evidence="3 9" id="KW-0418">Kinase</keyword>
<dbReference type="Gene3D" id="3.90.650.10">
    <property type="entry name" value="PurM-like C-terminal domain"/>
    <property type="match status" value="1"/>
</dbReference>
<evidence type="ECO:0000259" key="7">
    <source>
        <dbReference type="Pfam" id="PF02769"/>
    </source>
</evidence>
<evidence type="ECO:0000313" key="10">
    <source>
        <dbReference type="Proteomes" id="UP000241362"/>
    </source>
</evidence>
<dbReference type="NCBIfam" id="TIGR00476">
    <property type="entry name" value="selD"/>
    <property type="match status" value="1"/>
</dbReference>
<dbReference type="PANTHER" id="PTHR10256:SF0">
    <property type="entry name" value="INACTIVE SELENIDE, WATER DIKINASE-LIKE PROTEIN-RELATED"/>
    <property type="match status" value="1"/>
</dbReference>
<dbReference type="InterPro" id="IPR017584">
    <property type="entry name" value="Pyridine_nucleo_diS_OxRdtase_N"/>
</dbReference>
<dbReference type="PANTHER" id="PTHR10256">
    <property type="entry name" value="SELENIDE, WATER DIKINASE"/>
    <property type="match status" value="1"/>
</dbReference>
<dbReference type="InterPro" id="IPR036188">
    <property type="entry name" value="FAD/NAD-bd_sf"/>
</dbReference>
<dbReference type="EMBL" id="PZKE01000009">
    <property type="protein sequence ID" value="PTE14209.1"/>
    <property type="molecule type" value="Genomic_DNA"/>
</dbReference>
<evidence type="ECO:0000256" key="5">
    <source>
        <dbReference type="ARBA" id="ARBA00023266"/>
    </source>
</evidence>
<keyword evidence="5" id="KW-0711">Selenium</keyword>
<dbReference type="InterPro" id="IPR004536">
    <property type="entry name" value="SPS/SelD"/>
</dbReference>
<keyword evidence="1" id="KW-0808">Transferase</keyword>
<dbReference type="InterPro" id="IPR036676">
    <property type="entry name" value="PurM-like_C_sf"/>
</dbReference>
<dbReference type="Pfam" id="PF00586">
    <property type="entry name" value="AIRS"/>
    <property type="match status" value="1"/>
</dbReference>
<feature type="domain" description="PurM-like C-terminal" evidence="7">
    <location>
        <begin position="550"/>
        <end position="724"/>
    </location>
</feature>
<dbReference type="SUPFAM" id="SSF51905">
    <property type="entry name" value="FAD/NAD(P)-binding domain"/>
    <property type="match status" value="2"/>
</dbReference>
<name>A0A2T4J8I7_FUSBL</name>
<reference evidence="9 10" key="1">
    <citation type="submission" date="2018-03" db="EMBL/GenBank/DDBJ databases">
        <title>Rhodobacter blasticus.</title>
        <authorList>
            <person name="Meyer T.E."/>
            <person name="Miller S."/>
            <person name="Lodha T."/>
            <person name="Gandham S."/>
            <person name="Chintalapati S."/>
            <person name="Chintalapati V.R."/>
        </authorList>
    </citation>
    <scope>NUCLEOTIDE SEQUENCE [LARGE SCALE GENOMIC DNA]</scope>
    <source>
        <strain evidence="9 10">DSM 2131</strain>
    </source>
</reference>
<dbReference type="InterPro" id="IPR023753">
    <property type="entry name" value="FAD/NAD-binding_dom"/>
</dbReference>
<evidence type="ECO:0000259" key="8">
    <source>
        <dbReference type="Pfam" id="PF07992"/>
    </source>
</evidence>
<gene>
    <name evidence="9" type="primary">selD</name>
    <name evidence="9" type="ORF">C5F44_11000</name>
</gene>
<dbReference type="GO" id="GO:0016491">
    <property type="term" value="F:oxidoreductase activity"/>
    <property type="evidence" value="ECO:0007669"/>
    <property type="project" value="InterPro"/>
</dbReference>
<keyword evidence="10" id="KW-1185">Reference proteome</keyword>
<evidence type="ECO:0000256" key="4">
    <source>
        <dbReference type="ARBA" id="ARBA00022840"/>
    </source>
</evidence>
<dbReference type="Gene3D" id="3.30.1330.10">
    <property type="entry name" value="PurM-like, N-terminal domain"/>
    <property type="match status" value="1"/>
</dbReference>
<feature type="domain" description="FAD/NAD(P)-binding" evidence="8">
    <location>
        <begin position="11"/>
        <end position="302"/>
    </location>
</feature>
<dbReference type="SUPFAM" id="SSF55326">
    <property type="entry name" value="PurM N-terminal domain-like"/>
    <property type="match status" value="1"/>
</dbReference>
<comment type="caution">
    <text evidence="9">The sequence shown here is derived from an EMBL/GenBank/DDBJ whole genome shotgun (WGS) entry which is preliminary data.</text>
</comment>
<accession>A0A2T4J8I7</accession>
<evidence type="ECO:0000256" key="3">
    <source>
        <dbReference type="ARBA" id="ARBA00022777"/>
    </source>
</evidence>
<feature type="domain" description="PurM-like N-terminal" evidence="6">
    <location>
        <begin position="431"/>
        <end position="539"/>
    </location>
</feature>
<dbReference type="Pfam" id="PF02769">
    <property type="entry name" value="AIRS_C"/>
    <property type="match status" value="1"/>
</dbReference>
<keyword evidence="4" id="KW-0067">ATP-binding</keyword>
<dbReference type="GO" id="GO:0004756">
    <property type="term" value="F:selenide, water dikinase activity"/>
    <property type="evidence" value="ECO:0007669"/>
    <property type="project" value="TreeGrafter"/>
</dbReference>
<organism evidence="9 10">
    <name type="scientific">Fuscovulum blasticum DSM 2131</name>
    <dbReference type="NCBI Taxonomy" id="1188250"/>
    <lineage>
        <taxon>Bacteria</taxon>
        <taxon>Pseudomonadati</taxon>
        <taxon>Pseudomonadota</taxon>
        <taxon>Alphaproteobacteria</taxon>
        <taxon>Rhodobacterales</taxon>
        <taxon>Paracoccaceae</taxon>
        <taxon>Pseudogemmobacter</taxon>
    </lineage>
</organism>
<evidence type="ECO:0000259" key="6">
    <source>
        <dbReference type="Pfam" id="PF00586"/>
    </source>
</evidence>
<dbReference type="Gene3D" id="3.50.50.100">
    <property type="match status" value="1"/>
</dbReference>
<dbReference type="InterPro" id="IPR016188">
    <property type="entry name" value="PurM-like_N"/>
</dbReference>
<dbReference type="InterPro" id="IPR036921">
    <property type="entry name" value="PurM-like_N_sf"/>
</dbReference>
<evidence type="ECO:0000256" key="2">
    <source>
        <dbReference type="ARBA" id="ARBA00022741"/>
    </source>
</evidence>
<dbReference type="GO" id="GO:0005737">
    <property type="term" value="C:cytoplasm"/>
    <property type="evidence" value="ECO:0007669"/>
    <property type="project" value="TreeGrafter"/>
</dbReference>
<dbReference type="SUPFAM" id="SSF56042">
    <property type="entry name" value="PurM C-terminal domain-like"/>
    <property type="match status" value="1"/>
</dbReference>
<keyword evidence="2" id="KW-0547">Nucleotide-binding</keyword>
<dbReference type="NCBIfam" id="TIGR03169">
    <property type="entry name" value="Nterm_to_SelD"/>
    <property type="match status" value="1"/>
</dbReference>
<dbReference type="AlphaFoldDB" id="A0A2T4J8I7"/>
<sequence length="732" mass="74941">MPAAPFPLVRDLVLVGGGHAHALVLRSWAMDPLPGVRLTVINPGPAAPYTGMLPGLIAGHYARDEIMIDLVRLARYAGARVILSRATGLDLAARCVLLNNRPPLAFDVASVDIGIGSGLPDIPGYDEHAVAAKPLGHYADAWEAFVARKLPAPRLVILGAGVGGVELALASAHRLRAGGAEPQITLIERAEAALPNIGRAARATLLRHAQAAGIAFRTGTTARAIGPGTVTLSSGETLPSDFTLAVAGTQPQPWLAQTGLASLDGFLVVGPTLQTSDPAIFAAGDCAHLSHAPRPKAGVFAVREAPVLLANLRAALTGGPMRAYHPQRDYLKLVSTGGRGAVADKFGLRSGGGWLWRLKDRIDRRFMAMFADYPAMPAPALPDPAPQGLAQAMGDKPLCGGCGAKVGPAALRAALASLPAPQRPDVLSGPGDDAALLRAARGVQALTTDHLRAFTNDPRLMARLAAVHALGDIWAMGAAPQAALAQITLPRLSEPLQTRSLAEIMEEAAQVFRAAGADLVGGHTSTGDELTIGFTVTGLADRPVPKAGARPGDAILLTKAIGSGTILAAEMALARVPGLILGEAVVTCLAAMARPLGPAAEILAPVAHAMTDVTGFGLAGHLLEILQASGVSARIDLRAVPMLPGAVVLAGAGQASSLAPANRAAIDWLVDAPPGPETDLLFDPQTCGGLLACVPADQADALLARLRAAGDGVAVRIGTVTEGPPKLVVSRS</sequence>
<dbReference type="GO" id="GO:0005524">
    <property type="term" value="F:ATP binding"/>
    <property type="evidence" value="ECO:0007669"/>
    <property type="project" value="UniProtKB-KW"/>
</dbReference>
<dbReference type="Pfam" id="PF07992">
    <property type="entry name" value="Pyr_redox_2"/>
    <property type="match status" value="1"/>
</dbReference>
<dbReference type="CDD" id="cd02195">
    <property type="entry name" value="SelD"/>
    <property type="match status" value="1"/>
</dbReference>
<dbReference type="PRINTS" id="PR00368">
    <property type="entry name" value="FADPNR"/>
</dbReference>
<dbReference type="GO" id="GO:0016260">
    <property type="term" value="P:selenocysteine biosynthetic process"/>
    <property type="evidence" value="ECO:0007669"/>
    <property type="project" value="TreeGrafter"/>
</dbReference>
<protein>
    <submittedName>
        <fullName evidence="9">Selenide, water dikinase SelD</fullName>
    </submittedName>
</protein>
<evidence type="ECO:0000313" key="9">
    <source>
        <dbReference type="EMBL" id="PTE14209.1"/>
    </source>
</evidence>
<evidence type="ECO:0000256" key="1">
    <source>
        <dbReference type="ARBA" id="ARBA00022679"/>
    </source>
</evidence>
<dbReference type="InterPro" id="IPR010918">
    <property type="entry name" value="PurM-like_C_dom"/>
</dbReference>
<dbReference type="Proteomes" id="UP000241362">
    <property type="component" value="Unassembled WGS sequence"/>
</dbReference>